<keyword evidence="5" id="KW-1185">Reference proteome</keyword>
<dbReference type="SMART" id="SM00421">
    <property type="entry name" value="HTH_LUXR"/>
    <property type="match status" value="1"/>
</dbReference>
<dbReference type="InterPro" id="IPR016032">
    <property type="entry name" value="Sig_transdc_resp-reg_C-effctor"/>
</dbReference>
<organism evidence="4 5">
    <name type="scientific">Parasphingorhabdus marina DSM 22363</name>
    <dbReference type="NCBI Taxonomy" id="1123272"/>
    <lineage>
        <taxon>Bacteria</taxon>
        <taxon>Pseudomonadati</taxon>
        <taxon>Pseudomonadota</taxon>
        <taxon>Alphaproteobacteria</taxon>
        <taxon>Sphingomonadales</taxon>
        <taxon>Sphingomonadaceae</taxon>
        <taxon>Parasphingorhabdus</taxon>
    </lineage>
</organism>
<dbReference type="Pfam" id="PF13191">
    <property type="entry name" value="AAA_16"/>
    <property type="match status" value="1"/>
</dbReference>
<dbReference type="Pfam" id="PF00196">
    <property type="entry name" value="GerE"/>
    <property type="match status" value="1"/>
</dbReference>
<keyword evidence="1" id="KW-0547">Nucleotide-binding</keyword>
<dbReference type="InterPro" id="IPR041664">
    <property type="entry name" value="AAA_16"/>
</dbReference>
<reference evidence="5" key="1">
    <citation type="submission" date="2016-11" db="EMBL/GenBank/DDBJ databases">
        <authorList>
            <person name="Varghese N."/>
            <person name="Submissions S."/>
        </authorList>
    </citation>
    <scope>NUCLEOTIDE SEQUENCE [LARGE SCALE GENOMIC DNA]</scope>
    <source>
        <strain evidence="5">DSM 22363</strain>
    </source>
</reference>
<dbReference type="GO" id="GO:0005737">
    <property type="term" value="C:cytoplasm"/>
    <property type="evidence" value="ECO:0007669"/>
    <property type="project" value="TreeGrafter"/>
</dbReference>
<gene>
    <name evidence="4" type="ORF">SAMN02745824_1448</name>
</gene>
<dbReference type="Proteomes" id="UP000185192">
    <property type="component" value="Unassembled WGS sequence"/>
</dbReference>
<evidence type="ECO:0000313" key="4">
    <source>
        <dbReference type="EMBL" id="SIN64877.1"/>
    </source>
</evidence>
<dbReference type="STRING" id="1123272.SAMN02745824_1448"/>
<dbReference type="GO" id="GO:0004016">
    <property type="term" value="F:adenylate cyclase activity"/>
    <property type="evidence" value="ECO:0007669"/>
    <property type="project" value="TreeGrafter"/>
</dbReference>
<proteinExistence type="predicted"/>
<dbReference type="InterPro" id="IPR036388">
    <property type="entry name" value="WH-like_DNA-bd_sf"/>
</dbReference>
<feature type="domain" description="HTH luxR-type" evidence="3">
    <location>
        <begin position="809"/>
        <end position="874"/>
    </location>
</feature>
<dbReference type="GO" id="GO:0005524">
    <property type="term" value="F:ATP binding"/>
    <property type="evidence" value="ECO:0007669"/>
    <property type="project" value="UniProtKB-KW"/>
</dbReference>
<dbReference type="PANTHER" id="PTHR16305:SF35">
    <property type="entry name" value="TRANSCRIPTIONAL ACTIVATOR DOMAIN"/>
    <property type="match status" value="1"/>
</dbReference>
<dbReference type="PROSITE" id="PS50043">
    <property type="entry name" value="HTH_LUXR_2"/>
    <property type="match status" value="1"/>
</dbReference>
<dbReference type="InterPro" id="IPR027417">
    <property type="entry name" value="P-loop_NTPase"/>
</dbReference>
<evidence type="ECO:0000259" key="3">
    <source>
        <dbReference type="PROSITE" id="PS50043"/>
    </source>
</evidence>
<dbReference type="SUPFAM" id="SSF48452">
    <property type="entry name" value="TPR-like"/>
    <property type="match status" value="2"/>
</dbReference>
<dbReference type="PRINTS" id="PR00038">
    <property type="entry name" value="HTHLUXR"/>
</dbReference>
<dbReference type="GO" id="GO:0006355">
    <property type="term" value="P:regulation of DNA-templated transcription"/>
    <property type="evidence" value="ECO:0007669"/>
    <property type="project" value="InterPro"/>
</dbReference>
<accession>A0A1N6D2F8</accession>
<evidence type="ECO:0000256" key="2">
    <source>
        <dbReference type="ARBA" id="ARBA00022840"/>
    </source>
</evidence>
<dbReference type="InterPro" id="IPR011990">
    <property type="entry name" value="TPR-like_helical_dom_sf"/>
</dbReference>
<keyword evidence="2" id="KW-0067">ATP-binding</keyword>
<dbReference type="EMBL" id="FSQW01000001">
    <property type="protein sequence ID" value="SIN64877.1"/>
    <property type="molecule type" value="Genomic_DNA"/>
</dbReference>
<dbReference type="Gene3D" id="3.40.50.300">
    <property type="entry name" value="P-loop containing nucleotide triphosphate hydrolases"/>
    <property type="match status" value="1"/>
</dbReference>
<dbReference type="InterPro" id="IPR000792">
    <property type="entry name" value="Tscrpt_reg_LuxR_C"/>
</dbReference>
<dbReference type="PANTHER" id="PTHR16305">
    <property type="entry name" value="TESTICULAR SOLUBLE ADENYLYL CYCLASE"/>
    <property type="match status" value="1"/>
</dbReference>
<dbReference type="Gene3D" id="1.10.10.10">
    <property type="entry name" value="Winged helix-like DNA-binding domain superfamily/Winged helix DNA-binding domain"/>
    <property type="match status" value="1"/>
</dbReference>
<evidence type="ECO:0000256" key="1">
    <source>
        <dbReference type="ARBA" id="ARBA00022741"/>
    </source>
</evidence>
<evidence type="ECO:0000313" key="5">
    <source>
        <dbReference type="Proteomes" id="UP000185192"/>
    </source>
</evidence>
<dbReference type="GO" id="GO:0003677">
    <property type="term" value="F:DNA binding"/>
    <property type="evidence" value="ECO:0007669"/>
    <property type="project" value="InterPro"/>
</dbReference>
<sequence>MLVERDIVLGNLVAAIDAAENGQGGIVIISGSAGLGKTSVLEALRDLASERCDIFWGGCDALFTPRPLGPLHDMRPAFESGLSALLDSSAAPHKIFESIIDEIAHRKKAVLVVVEDVHWADHATLDFLKFLGRRIAQLRAVLLISYRDDEVDAEHPLNQVLGELPQSRVNRIMLSPLSQKGVEALGEGHGADLSHIFEVTGGNPFFVTELLANEGNTRQDIPASVREAVNARLNRLPSSERVFLETLSIVPGAVGTRFLHKMFDDASGDIVAACVRKKLLSQDKEQKIRFRHELARLATLSRLSASQQKLIHAKTLETLLQLTPEPALDWIVHHAAGALAGSVVLEYAPKAARQAASVGSHREAAAHYATALKFVDEADPPLAAQLYQNWAYEAGLALRIDNEVLEARRHAISLWRALDRPEKVGENLRWLSRLHWYRGESARASHFADEAVRVLETAAPSAERAMAYSLRSQLHMLNSRMEQAISWGRRALTLAEEFDNIEARIHALNNVGFAMVFQDQPDGVDALLESLSLAHDHQFHEHAARVYTNLSEHAVDFRKFTLAEEYISRGIAFDSEHDLDAWIHYLVGILARLRLEQGRLHNAEAVAKGVLGLKRLTLLMRLPALTVLARVRMRFGCQSADALLSEVLENAISTDEVQYVIPARLALVENAWLTERKDEAIIQLDALGKIAPQSFHKWNRGEFAVWALRFGHDVPREFFLNLPDPFALELADDISGAADAWAALNAPYSAALTLMQVNGGDGEKSLAAALKILLPMEAGRTIEKARALARKFNVAGKMPRGQRGPYGSAREHVLGFTKKEQEVFALIAAGATNIEIAEKLSRSKRTIEHHVSAVLAKMNVGNRMEAIVRSQNEPWLLGREQGQTNRLDRNA</sequence>
<dbReference type="Gene3D" id="1.25.40.10">
    <property type="entry name" value="Tetratricopeptide repeat domain"/>
    <property type="match status" value="1"/>
</dbReference>
<dbReference type="SUPFAM" id="SSF52540">
    <property type="entry name" value="P-loop containing nucleoside triphosphate hydrolases"/>
    <property type="match status" value="1"/>
</dbReference>
<name>A0A1N6D2F8_9SPHN</name>
<protein>
    <submittedName>
        <fullName evidence="4">AAA ATPase domain-containing protein</fullName>
    </submittedName>
</protein>
<dbReference type="SUPFAM" id="SSF46894">
    <property type="entry name" value="C-terminal effector domain of the bipartite response regulators"/>
    <property type="match status" value="1"/>
</dbReference>
<dbReference type="AlphaFoldDB" id="A0A1N6D2F8"/>
<dbReference type="PROSITE" id="PS00622">
    <property type="entry name" value="HTH_LUXR_1"/>
    <property type="match status" value="1"/>
</dbReference>
<dbReference type="CDD" id="cd06170">
    <property type="entry name" value="LuxR_C_like"/>
    <property type="match status" value="1"/>
</dbReference>